<protein>
    <recommendedName>
        <fullName evidence="1">DUF6606 domain-containing protein</fullName>
    </recommendedName>
</protein>
<dbReference type="InterPro" id="IPR046541">
    <property type="entry name" value="DUF6606"/>
</dbReference>
<comment type="caution">
    <text evidence="2">The sequence shown here is derived from an EMBL/GenBank/DDBJ whole genome shotgun (WGS) entry which is preliminary data.</text>
</comment>
<feature type="domain" description="DUF6606" evidence="1">
    <location>
        <begin position="1"/>
        <end position="189"/>
    </location>
</feature>
<evidence type="ECO:0000313" key="3">
    <source>
        <dbReference type="Proteomes" id="UP001396898"/>
    </source>
</evidence>
<sequence length="770" mass="87553">MLILYVVQQNAALIIRRDISGHDGRVVFESFEVSPPPSDVLAAEDALQWDFPGRSAEIPTRHFQRTDFQESLSLFLEQASIESLQTFAAQVRKAGAPIVETRATADPALITQMLMSLFEAVGSSYDAPRLRKRVRDDVNIVNAKLPWRRLPFWLLLKVSIHRYLNIRLGNDDGQACYKTLVAMMLTGLLNDCAGKLNPDSTVLLQNKLCRRLVKLTDRAMAGHELLTRLLNATTPIIKPVIMRADDRAQDAWDNWKAAYTRAIPNLEKRAQPADQVLQLRHSMGYLQALLRQPWSTDQGSHSLAVPKLGGAMQKTHEFTEIYLKLENFENSWSHWESSASVQPSQFRTNCVNLAKHLDPETLRKSLASLENNPEQTSDYLLTIFNIWTRMDQNAIKECPLLKQYHPVFTPELLDALHVSTLAKLRLLRMIQTYLRRRVENAGFGAPSILSEINRECFASRYFGSANDLQRLRDDIKSDSQAAQIAKRKEWEKCREQYNHSSQQIGHNTCVCTIDREGNVNVRGCTKCYHVRKRRRLEITVHEDFIPVAEAQEAAVMLELGLPVYLQKYRDSVWAICIIVASPSKFGSSDAPCKLKLEEYSQLEGYMRNRSGLVTLASDKKSFLDTHYKGQHVNVSSDKVLLPNPLHFAYYDQEMRTWVQHPGDSLSLHHICGITYPSVLRSSLAPFTAMDRKKPVRLSSYEIIANQSQCPQNLSIQEFAAHQEVISSSNLRWVEILRELQSPNLNFGDESTVFMITHLVMQAGPTRGALN</sequence>
<evidence type="ECO:0000259" key="1">
    <source>
        <dbReference type="Pfam" id="PF20255"/>
    </source>
</evidence>
<evidence type="ECO:0000313" key="2">
    <source>
        <dbReference type="EMBL" id="KAK7996212.1"/>
    </source>
</evidence>
<proteinExistence type="predicted"/>
<dbReference type="Proteomes" id="UP001396898">
    <property type="component" value="Unassembled WGS sequence"/>
</dbReference>
<dbReference type="EMBL" id="JAQQWI010000022">
    <property type="protein sequence ID" value="KAK7996212.1"/>
    <property type="molecule type" value="Genomic_DNA"/>
</dbReference>
<reference evidence="2 3" key="1">
    <citation type="submission" date="2023-01" db="EMBL/GenBank/DDBJ databases">
        <title>Analysis of 21 Apiospora genomes using comparative genomics revels a genus with tremendous synthesis potential of carbohydrate active enzymes and secondary metabolites.</title>
        <authorList>
            <person name="Sorensen T."/>
        </authorList>
    </citation>
    <scope>NUCLEOTIDE SEQUENCE [LARGE SCALE GENOMIC DNA]</scope>
    <source>
        <strain evidence="2 3">CBS 20057</strain>
    </source>
</reference>
<gene>
    <name evidence="2" type="ORF">PG991_015679</name>
</gene>
<dbReference type="Pfam" id="PF20255">
    <property type="entry name" value="DUF6606"/>
    <property type="match status" value="1"/>
</dbReference>
<organism evidence="2 3">
    <name type="scientific">Apiospora marii</name>
    <dbReference type="NCBI Taxonomy" id="335849"/>
    <lineage>
        <taxon>Eukaryota</taxon>
        <taxon>Fungi</taxon>
        <taxon>Dikarya</taxon>
        <taxon>Ascomycota</taxon>
        <taxon>Pezizomycotina</taxon>
        <taxon>Sordariomycetes</taxon>
        <taxon>Xylariomycetidae</taxon>
        <taxon>Amphisphaeriales</taxon>
        <taxon>Apiosporaceae</taxon>
        <taxon>Apiospora</taxon>
    </lineage>
</organism>
<keyword evidence="3" id="KW-1185">Reference proteome</keyword>
<accession>A0ABR1R490</accession>
<name>A0ABR1R490_9PEZI</name>